<dbReference type="InterPro" id="IPR018024">
    <property type="entry name" value="CbiM"/>
</dbReference>
<gene>
    <name evidence="14 15" type="primary">cbiM</name>
    <name evidence="15" type="ORF">NRIC_14720</name>
</gene>
<dbReference type="Pfam" id="PF01891">
    <property type="entry name" value="CbiM"/>
    <property type="match status" value="1"/>
</dbReference>
<evidence type="ECO:0000256" key="11">
    <source>
        <dbReference type="ARBA" id="ARBA00023136"/>
    </source>
</evidence>
<evidence type="ECO:0000256" key="4">
    <source>
        <dbReference type="ARBA" id="ARBA00022448"/>
    </source>
</evidence>
<feature type="transmembrane region" description="Helical" evidence="14">
    <location>
        <begin position="36"/>
        <end position="57"/>
    </location>
</feature>
<evidence type="ECO:0000256" key="7">
    <source>
        <dbReference type="ARBA" id="ARBA00022692"/>
    </source>
</evidence>
<dbReference type="RefSeq" id="WP_146622039.1">
    <property type="nucleotide sequence ID" value="NZ_BJCC01000012.1"/>
</dbReference>
<dbReference type="GO" id="GO:0043190">
    <property type="term" value="C:ATP-binding cassette (ABC) transporter complex"/>
    <property type="evidence" value="ECO:0007669"/>
    <property type="project" value="InterPro"/>
</dbReference>
<dbReference type="GO" id="GO:0015087">
    <property type="term" value="F:cobalt ion transmembrane transporter activity"/>
    <property type="evidence" value="ECO:0007669"/>
    <property type="project" value="UniProtKB-UniRule"/>
</dbReference>
<feature type="transmembrane region" description="Helical" evidence="14">
    <location>
        <begin position="134"/>
        <end position="153"/>
    </location>
</feature>
<evidence type="ECO:0000256" key="9">
    <source>
        <dbReference type="ARBA" id="ARBA00022989"/>
    </source>
</evidence>
<comment type="caution">
    <text evidence="15">The sequence shown here is derived from an EMBL/GenBank/DDBJ whole genome shotgun (WGS) entry which is preliminary data.</text>
</comment>
<dbReference type="FunFam" id="1.10.1760.20:FF:000001">
    <property type="entry name" value="Cobalt transport protein CbiM"/>
    <property type="match status" value="1"/>
</dbReference>
<keyword evidence="10 14" id="KW-0406">Ion transport</keyword>
<comment type="function">
    <text evidence="14">Part of the energy-coupling factor (ECF) transporter complex CbiMNOQ involved in cobalt import.</text>
</comment>
<organism evidence="15 16">
    <name type="scientific">Enterococcus florum</name>
    <dbReference type="NCBI Taxonomy" id="2480627"/>
    <lineage>
        <taxon>Bacteria</taxon>
        <taxon>Bacillati</taxon>
        <taxon>Bacillota</taxon>
        <taxon>Bacilli</taxon>
        <taxon>Lactobacillales</taxon>
        <taxon>Enterococcaceae</taxon>
        <taxon>Enterococcus</taxon>
    </lineage>
</organism>
<comment type="subcellular location">
    <subcellularLocation>
        <location evidence="1">Cell inner membrane</location>
        <topology evidence="1">Multi-pass membrane protein</topology>
    </subcellularLocation>
    <subcellularLocation>
        <location evidence="14">Cell membrane</location>
        <topology evidence="14">Multi-pass membrane protein</topology>
    </subcellularLocation>
</comment>
<evidence type="ECO:0000256" key="10">
    <source>
        <dbReference type="ARBA" id="ARBA00023065"/>
    </source>
</evidence>
<evidence type="ECO:0000256" key="12">
    <source>
        <dbReference type="ARBA" id="ARBA00023285"/>
    </source>
</evidence>
<evidence type="ECO:0000256" key="13">
    <source>
        <dbReference type="ARBA" id="ARBA00060918"/>
    </source>
</evidence>
<evidence type="ECO:0000256" key="5">
    <source>
        <dbReference type="ARBA" id="ARBA00022475"/>
    </source>
</evidence>
<keyword evidence="7 14" id="KW-0812">Transmembrane</keyword>
<keyword evidence="9 14" id="KW-1133">Transmembrane helix</keyword>
<keyword evidence="5 14" id="KW-1003">Cell membrane</keyword>
<dbReference type="InterPro" id="IPR002751">
    <property type="entry name" value="CbiM/NikMN"/>
</dbReference>
<evidence type="ECO:0000256" key="6">
    <source>
        <dbReference type="ARBA" id="ARBA00022573"/>
    </source>
</evidence>
<feature type="transmembrane region" description="Helical" evidence="14">
    <location>
        <begin position="106"/>
        <end position="127"/>
    </location>
</feature>
<dbReference type="Proteomes" id="UP000290567">
    <property type="component" value="Unassembled WGS sequence"/>
</dbReference>
<keyword evidence="4 14" id="KW-0813">Transport</keyword>
<dbReference type="GO" id="GO:0009236">
    <property type="term" value="P:cobalamin biosynthetic process"/>
    <property type="evidence" value="ECO:0007669"/>
    <property type="project" value="UniProtKB-UniRule"/>
</dbReference>
<protein>
    <recommendedName>
        <fullName evidence="14">Cobalt transport protein CbiM</fullName>
    </recommendedName>
    <alternativeName>
        <fullName evidence="14">Energy-coupling factor transporter probable substrate-capture protein CbiM</fullName>
        <shortName evidence="14">ECF transporter S component CbiM</shortName>
    </alternativeName>
</protein>
<reference evidence="16" key="1">
    <citation type="submission" date="2019-02" db="EMBL/GenBank/DDBJ databases">
        <title>Draft genome sequence of Enterococcus sp. Gos25-1.</title>
        <authorList>
            <person name="Tanaka N."/>
            <person name="Shiwa Y."/>
            <person name="Fujita N."/>
        </authorList>
    </citation>
    <scope>NUCLEOTIDE SEQUENCE [LARGE SCALE GENOMIC DNA]</scope>
    <source>
        <strain evidence="16">Gos25-1</strain>
    </source>
</reference>
<dbReference type="UniPathway" id="UPA00148"/>
<feature type="transmembrane region" description="Helical" evidence="14">
    <location>
        <begin position="165"/>
        <end position="190"/>
    </location>
</feature>
<dbReference type="EMBL" id="BJCC01000012">
    <property type="protein sequence ID" value="GCF93581.1"/>
    <property type="molecule type" value="Genomic_DNA"/>
</dbReference>
<keyword evidence="6 14" id="KW-0169">Cobalamin biosynthesis</keyword>
<dbReference type="PANTHER" id="PTHR43627">
    <property type="match status" value="1"/>
</dbReference>
<keyword evidence="16" id="KW-1185">Reference proteome</keyword>
<comment type="subunit">
    <text evidence="14">Forms an energy-coupling factor (ECF) transporter complex composed of an ATP-binding protein (A component, CbiO), a transmembrane protein (T component, CbiQ) and 2 possible substrate-capture proteins (S components, CbiM and CbiN) of unknown stoichimetry.</text>
</comment>
<dbReference type="OrthoDB" id="9809846at2"/>
<name>A0A4P5PBB7_9ENTE</name>
<evidence type="ECO:0000256" key="1">
    <source>
        <dbReference type="ARBA" id="ARBA00004429"/>
    </source>
</evidence>
<evidence type="ECO:0000313" key="16">
    <source>
        <dbReference type="Proteomes" id="UP000290567"/>
    </source>
</evidence>
<keyword evidence="11 14" id="KW-0472">Membrane</keyword>
<proteinExistence type="inferred from homology"/>
<dbReference type="NCBIfam" id="TIGR00123">
    <property type="entry name" value="cbiM"/>
    <property type="match status" value="1"/>
</dbReference>
<dbReference type="HAMAP" id="MF_01462">
    <property type="entry name" value="CbiM"/>
    <property type="match status" value="1"/>
</dbReference>
<evidence type="ECO:0000256" key="3">
    <source>
        <dbReference type="ARBA" id="ARBA00022426"/>
    </source>
</evidence>
<keyword evidence="3 14" id="KW-0171">Cobalt transport</keyword>
<evidence type="ECO:0000313" key="15">
    <source>
        <dbReference type="EMBL" id="GCF93581.1"/>
    </source>
</evidence>
<comment type="pathway">
    <text evidence="2 14">Cofactor biosynthesis; adenosylcobalamin biosynthesis.</text>
</comment>
<dbReference type="Gene3D" id="1.10.1760.20">
    <property type="match status" value="1"/>
</dbReference>
<evidence type="ECO:0000256" key="14">
    <source>
        <dbReference type="HAMAP-Rule" id="MF_01462"/>
    </source>
</evidence>
<keyword evidence="8" id="KW-0732">Signal</keyword>
<dbReference type="NCBIfam" id="NF006184">
    <property type="entry name" value="PRK08319.1"/>
    <property type="match status" value="1"/>
</dbReference>
<feature type="transmembrane region" description="Helical" evidence="14">
    <location>
        <begin position="202"/>
        <end position="230"/>
    </location>
</feature>
<accession>A0A4P5PBB7</accession>
<comment type="similarity">
    <text evidence="13 14">Belongs to the CbiM family.</text>
</comment>
<feature type="transmembrane region" description="Helical" evidence="14">
    <location>
        <begin position="69"/>
        <end position="86"/>
    </location>
</feature>
<dbReference type="AlphaFoldDB" id="A0A4P5PBB7"/>
<evidence type="ECO:0000256" key="8">
    <source>
        <dbReference type="ARBA" id="ARBA00022729"/>
    </source>
</evidence>
<sequence length="247" mass="26465">MKRNKYGKLILLAAIMIFLMPQQAYAMHIMEGFLPFGWCLFWYAMFAPFFIFGLMKIKKMTAENPQNKILLAFSGAFIFILSALKIPSVTGSTSHPTGVGLGTALFGPSVISVLGTICLLFQALLLAHGGITTLGANAFSMAVVGPFVGYAVYQVMRKTGVSVTISLFTCAFLADLATYLMTSIQLGIVFPDPSGGMIGAIAKFMGVFLLTQLPIAIAEGLLTVVAYNLIAANYPAKEGGLLHEGRK</sequence>
<evidence type="ECO:0000256" key="2">
    <source>
        <dbReference type="ARBA" id="ARBA00004953"/>
    </source>
</evidence>
<dbReference type="PANTHER" id="PTHR43627:SF1">
    <property type="entry name" value="COBALT TRANSPORT PROTEIN CBIM"/>
    <property type="match status" value="1"/>
</dbReference>
<keyword evidence="12 14" id="KW-0170">Cobalt</keyword>